<dbReference type="Proteomes" id="UP001500928">
    <property type="component" value="Unassembled WGS sequence"/>
</dbReference>
<organism evidence="2 3">
    <name type="scientific">Actinomycetospora chlora</name>
    <dbReference type="NCBI Taxonomy" id="663608"/>
    <lineage>
        <taxon>Bacteria</taxon>
        <taxon>Bacillati</taxon>
        <taxon>Actinomycetota</taxon>
        <taxon>Actinomycetes</taxon>
        <taxon>Pseudonocardiales</taxon>
        <taxon>Pseudonocardiaceae</taxon>
        <taxon>Actinomycetospora</taxon>
    </lineage>
</organism>
<reference evidence="3" key="1">
    <citation type="journal article" date="2019" name="Int. J. Syst. Evol. Microbiol.">
        <title>The Global Catalogue of Microorganisms (GCM) 10K type strain sequencing project: providing services to taxonomists for standard genome sequencing and annotation.</title>
        <authorList>
            <consortium name="The Broad Institute Genomics Platform"/>
            <consortium name="The Broad Institute Genome Sequencing Center for Infectious Disease"/>
            <person name="Wu L."/>
            <person name="Ma J."/>
        </authorList>
    </citation>
    <scope>NUCLEOTIDE SEQUENCE [LARGE SCALE GENOMIC DNA]</scope>
    <source>
        <strain evidence="3">JCM 17979</strain>
    </source>
</reference>
<evidence type="ECO:0000256" key="1">
    <source>
        <dbReference type="SAM" id="Phobius"/>
    </source>
</evidence>
<evidence type="ECO:0000313" key="3">
    <source>
        <dbReference type="Proteomes" id="UP001500928"/>
    </source>
</evidence>
<accession>A0ABP9AXH3</accession>
<protein>
    <submittedName>
        <fullName evidence="2">Uncharacterized protein</fullName>
    </submittedName>
</protein>
<sequence length="58" mass="5935">MIPAMSRGTLVIAGVVLLALVAAMTYFGLHRNTGVVVILVAVVCIAALGAAIKVSRKD</sequence>
<dbReference type="EMBL" id="BAABHO010000013">
    <property type="protein sequence ID" value="GAA4786797.1"/>
    <property type="molecule type" value="Genomic_DNA"/>
</dbReference>
<gene>
    <name evidence="2" type="ORF">GCM10023200_21150</name>
</gene>
<name>A0ABP9AXH3_9PSEU</name>
<comment type="caution">
    <text evidence="2">The sequence shown here is derived from an EMBL/GenBank/DDBJ whole genome shotgun (WGS) entry which is preliminary data.</text>
</comment>
<keyword evidence="1" id="KW-0472">Membrane</keyword>
<proteinExistence type="predicted"/>
<evidence type="ECO:0000313" key="2">
    <source>
        <dbReference type="EMBL" id="GAA4786797.1"/>
    </source>
</evidence>
<feature type="transmembrane region" description="Helical" evidence="1">
    <location>
        <begin position="33"/>
        <end position="52"/>
    </location>
</feature>
<keyword evidence="1" id="KW-0812">Transmembrane</keyword>
<keyword evidence="3" id="KW-1185">Reference proteome</keyword>
<keyword evidence="1" id="KW-1133">Transmembrane helix</keyword>